<reference evidence="1" key="2">
    <citation type="submission" date="2025-03" db="EMBL/GenBank/DDBJ databases">
        <authorList>
            <consortium name="ELIXIR-Norway"/>
            <consortium name="Elixir Norway"/>
        </authorList>
    </citation>
    <scope>NUCLEOTIDE SEQUENCE</scope>
</reference>
<evidence type="ECO:0000313" key="1">
    <source>
        <dbReference type="EMBL" id="CAN0152532.1"/>
    </source>
</evidence>
<dbReference type="EMBL" id="OX596106">
    <property type="protein sequence ID" value="CAN0152532.1"/>
    <property type="molecule type" value="Genomic_DNA"/>
</dbReference>
<sequence>MDVRCLKMNELNKELQHRSPDTRCIKAELAEWLQAALKAEDPDDGWELEAADKLG</sequence>
<evidence type="ECO:0000313" key="2">
    <source>
        <dbReference type="Proteomes" id="UP001162501"/>
    </source>
</evidence>
<organism evidence="1 2">
    <name type="scientific">Rangifer tarandus platyrhynchus</name>
    <name type="common">Svalbard reindeer</name>
    <dbReference type="NCBI Taxonomy" id="3082113"/>
    <lineage>
        <taxon>Eukaryota</taxon>
        <taxon>Metazoa</taxon>
        <taxon>Chordata</taxon>
        <taxon>Craniata</taxon>
        <taxon>Vertebrata</taxon>
        <taxon>Euteleostomi</taxon>
        <taxon>Mammalia</taxon>
        <taxon>Eutheria</taxon>
        <taxon>Laurasiatheria</taxon>
        <taxon>Artiodactyla</taxon>
        <taxon>Ruminantia</taxon>
        <taxon>Pecora</taxon>
        <taxon>Cervidae</taxon>
        <taxon>Odocoileinae</taxon>
        <taxon>Rangifer</taxon>
    </lineage>
</organism>
<name>A0AC59Z1C9_RANTA</name>
<dbReference type="Proteomes" id="UP001162501">
    <property type="component" value="Chromosome 22"/>
</dbReference>
<proteinExistence type="predicted"/>
<accession>A0AC59Z1C9</accession>
<feature type="non-terminal residue" evidence="1">
    <location>
        <position position="55"/>
    </location>
</feature>
<reference evidence="1" key="1">
    <citation type="submission" date="2023-05" db="EMBL/GenBank/DDBJ databases">
        <authorList>
            <consortium name="ELIXIR-Norway"/>
        </authorList>
    </citation>
    <scope>NUCLEOTIDE SEQUENCE</scope>
</reference>
<protein>
    <submittedName>
        <fullName evidence="1">Uncharacterized protein</fullName>
    </submittedName>
</protein>
<gene>
    <name evidence="1" type="ORF">MRATA1EN22A_LOCUS12822</name>
</gene>